<organism evidence="2 3">
    <name type="scientific">Hamadaea flava</name>
    <dbReference type="NCBI Taxonomy" id="1742688"/>
    <lineage>
        <taxon>Bacteria</taxon>
        <taxon>Bacillati</taxon>
        <taxon>Actinomycetota</taxon>
        <taxon>Actinomycetes</taxon>
        <taxon>Micromonosporales</taxon>
        <taxon>Micromonosporaceae</taxon>
        <taxon>Hamadaea</taxon>
    </lineage>
</organism>
<gene>
    <name evidence="2" type="ORF">ACFOZ4_29730</name>
</gene>
<sequence length="116" mass="12064">MTEVKPSGLRNPEKAVRGLGAAALSLEGLTLLLGIAPIRMLGTGHPTAAIIILIVTALAAFTLAGMMGRPWAWPAGGVLQIVLIAGGLAHWMIAAVGVTFGLAWLYVLKVRRTILS</sequence>
<evidence type="ECO:0000313" key="2">
    <source>
        <dbReference type="EMBL" id="MFC4134810.1"/>
    </source>
</evidence>
<keyword evidence="1" id="KW-1133">Transmembrane helix</keyword>
<protein>
    <submittedName>
        <fullName evidence="2">DUF4233 domain-containing protein</fullName>
    </submittedName>
</protein>
<keyword evidence="1" id="KW-0812">Transmembrane</keyword>
<keyword evidence="1" id="KW-0472">Membrane</keyword>
<evidence type="ECO:0000256" key="1">
    <source>
        <dbReference type="SAM" id="Phobius"/>
    </source>
</evidence>
<feature type="transmembrane region" description="Helical" evidence="1">
    <location>
        <begin position="15"/>
        <end position="36"/>
    </location>
</feature>
<proteinExistence type="predicted"/>
<evidence type="ECO:0000313" key="3">
    <source>
        <dbReference type="Proteomes" id="UP001595816"/>
    </source>
</evidence>
<feature type="transmembrane region" description="Helical" evidence="1">
    <location>
        <begin position="48"/>
        <end position="68"/>
    </location>
</feature>
<comment type="caution">
    <text evidence="2">The sequence shown here is derived from an EMBL/GenBank/DDBJ whole genome shotgun (WGS) entry which is preliminary data.</text>
</comment>
<keyword evidence="3" id="KW-1185">Reference proteome</keyword>
<accession>A0ABV8LWY3</accession>
<dbReference type="RefSeq" id="WP_253761052.1">
    <property type="nucleotide sequence ID" value="NZ_JAMZDZ010000001.1"/>
</dbReference>
<reference evidence="3" key="1">
    <citation type="journal article" date="2019" name="Int. J. Syst. Evol. Microbiol.">
        <title>The Global Catalogue of Microorganisms (GCM) 10K type strain sequencing project: providing services to taxonomists for standard genome sequencing and annotation.</title>
        <authorList>
            <consortium name="The Broad Institute Genomics Platform"/>
            <consortium name="The Broad Institute Genome Sequencing Center for Infectious Disease"/>
            <person name="Wu L."/>
            <person name="Ma J."/>
        </authorList>
    </citation>
    <scope>NUCLEOTIDE SEQUENCE [LARGE SCALE GENOMIC DNA]</scope>
    <source>
        <strain evidence="3">CGMCC 4.7289</strain>
    </source>
</reference>
<dbReference type="Proteomes" id="UP001595816">
    <property type="component" value="Unassembled WGS sequence"/>
</dbReference>
<feature type="transmembrane region" description="Helical" evidence="1">
    <location>
        <begin position="88"/>
        <end position="108"/>
    </location>
</feature>
<dbReference type="Pfam" id="PF14017">
    <property type="entry name" value="DUF4233"/>
    <property type="match status" value="1"/>
</dbReference>
<dbReference type="EMBL" id="JBHSAY010000015">
    <property type="protein sequence ID" value="MFC4134810.1"/>
    <property type="molecule type" value="Genomic_DNA"/>
</dbReference>
<dbReference type="InterPro" id="IPR025327">
    <property type="entry name" value="DUF4233"/>
</dbReference>
<name>A0ABV8LWY3_9ACTN</name>